<dbReference type="GO" id="GO:0009691">
    <property type="term" value="P:cytokinin biosynthetic process"/>
    <property type="evidence" value="ECO:0007669"/>
    <property type="project" value="UniProtKB-KW"/>
</dbReference>
<evidence type="ECO:0000313" key="6">
    <source>
        <dbReference type="EnsemblPlants" id="Solyc11g061774.1.1"/>
    </source>
</evidence>
<dbReference type="OMA" id="HEMVNEW"/>
<keyword evidence="2" id="KW-0808">Transferase</keyword>
<dbReference type="STRING" id="4081.A0A3Q7JMY3"/>
<keyword evidence="4" id="KW-0547">Nucleotide-binding</keyword>
<accession>A0A3Q7JMY3</accession>
<keyword evidence="5" id="KW-0067">ATP-binding</keyword>
<dbReference type="AlphaFoldDB" id="A0A3Q7JMY3"/>
<keyword evidence="3" id="KW-0203">Cytokinin biosynthesis</keyword>
<evidence type="ECO:0000256" key="4">
    <source>
        <dbReference type="ARBA" id="ARBA00022741"/>
    </source>
</evidence>
<organism evidence="6">
    <name type="scientific">Solanum lycopersicum</name>
    <name type="common">Tomato</name>
    <name type="synonym">Lycopersicon esculentum</name>
    <dbReference type="NCBI Taxonomy" id="4081"/>
    <lineage>
        <taxon>Eukaryota</taxon>
        <taxon>Viridiplantae</taxon>
        <taxon>Streptophyta</taxon>
        <taxon>Embryophyta</taxon>
        <taxon>Tracheophyta</taxon>
        <taxon>Spermatophyta</taxon>
        <taxon>Magnoliopsida</taxon>
        <taxon>eudicotyledons</taxon>
        <taxon>Gunneridae</taxon>
        <taxon>Pentapetalae</taxon>
        <taxon>asterids</taxon>
        <taxon>lamiids</taxon>
        <taxon>Solanales</taxon>
        <taxon>Solanaceae</taxon>
        <taxon>Solanoideae</taxon>
        <taxon>Solaneae</taxon>
        <taxon>Solanum</taxon>
        <taxon>Solanum subgen. Lycopersicon</taxon>
    </lineage>
</organism>
<protein>
    <submittedName>
        <fullName evidence="6">Uncharacterized protein</fullName>
    </submittedName>
</protein>
<reference evidence="6" key="2">
    <citation type="submission" date="2019-01" db="UniProtKB">
        <authorList>
            <consortium name="EnsemblPlants"/>
        </authorList>
    </citation>
    <scope>IDENTIFICATION</scope>
    <source>
        <strain evidence="6">cv. Heinz 1706</strain>
    </source>
</reference>
<keyword evidence="7" id="KW-1185">Reference proteome</keyword>
<evidence type="ECO:0000256" key="5">
    <source>
        <dbReference type="ARBA" id="ARBA00022840"/>
    </source>
</evidence>
<reference evidence="6" key="1">
    <citation type="journal article" date="2012" name="Nature">
        <title>The tomato genome sequence provides insights into fleshy fruit evolution.</title>
        <authorList>
            <consortium name="Tomato Genome Consortium"/>
        </authorList>
    </citation>
    <scope>NUCLEOTIDE SEQUENCE [LARGE SCALE GENOMIC DNA]</scope>
    <source>
        <strain evidence="6">cv. Heinz 1706</strain>
    </source>
</reference>
<comment type="similarity">
    <text evidence="1">Belongs to the IPP transferase family.</text>
</comment>
<dbReference type="Gene3D" id="3.40.50.300">
    <property type="entry name" value="P-loop containing nucleotide triphosphate hydrolases"/>
    <property type="match status" value="1"/>
</dbReference>
<evidence type="ECO:0000256" key="2">
    <source>
        <dbReference type="ARBA" id="ARBA00022679"/>
    </source>
</evidence>
<sequence length="116" mass="13643">MNTFINNEEFKKKFIFIMGATGTGKSHLYVDLATHFRGEIVKLNWIQTSQLKIFVCKLLKNAEHLTVSNYCWRVKFIDVEQSLLNHSVDMRVDQMFKAVDEVRQIFFPDAYYTKGI</sequence>
<evidence type="ECO:0000256" key="1">
    <source>
        <dbReference type="ARBA" id="ARBA00005842"/>
    </source>
</evidence>
<dbReference type="EnsemblPlants" id="Solyc11g061774.1.1">
    <property type="protein sequence ID" value="Solyc11g061774.1.1"/>
    <property type="gene ID" value="Solyc11g061774.1"/>
</dbReference>
<dbReference type="GO" id="GO:0016740">
    <property type="term" value="F:transferase activity"/>
    <property type="evidence" value="ECO:0007669"/>
    <property type="project" value="UniProtKB-KW"/>
</dbReference>
<dbReference type="InParanoid" id="A0A3Q7JMY3"/>
<dbReference type="PANTHER" id="PTHR11088:SF73">
    <property type="entry name" value="PHOSPHORIBULOKINASE_URIDINE KINASE DOMAIN-CONTAINING PROTEIN"/>
    <property type="match status" value="1"/>
</dbReference>
<evidence type="ECO:0000256" key="3">
    <source>
        <dbReference type="ARBA" id="ARBA00022712"/>
    </source>
</evidence>
<name>A0A3Q7JMY3_SOLLC</name>
<evidence type="ECO:0000313" key="7">
    <source>
        <dbReference type="Proteomes" id="UP000004994"/>
    </source>
</evidence>
<dbReference type="InterPro" id="IPR027417">
    <property type="entry name" value="P-loop_NTPase"/>
</dbReference>
<dbReference type="Gramene" id="Solyc11g061774.1.1">
    <property type="protein sequence ID" value="Solyc11g061774.1.1"/>
    <property type="gene ID" value="Solyc11g061774.1"/>
</dbReference>
<dbReference type="GO" id="GO:0005524">
    <property type="term" value="F:ATP binding"/>
    <property type="evidence" value="ECO:0007669"/>
    <property type="project" value="UniProtKB-KW"/>
</dbReference>
<proteinExistence type="inferred from homology"/>
<dbReference type="Proteomes" id="UP000004994">
    <property type="component" value="Chromosome 11"/>
</dbReference>
<dbReference type="PANTHER" id="PTHR11088">
    <property type="entry name" value="TRNA DIMETHYLALLYLTRANSFERASE"/>
    <property type="match status" value="1"/>
</dbReference>
<dbReference type="InterPro" id="IPR039657">
    <property type="entry name" value="Dimethylallyltransferase"/>
</dbReference>